<organism evidence="10 11">
    <name type="scientific">Halocalculus aciditolerans</name>
    <dbReference type="NCBI Taxonomy" id="1383812"/>
    <lineage>
        <taxon>Archaea</taxon>
        <taxon>Methanobacteriati</taxon>
        <taxon>Methanobacteriota</taxon>
        <taxon>Stenosarchaea group</taxon>
        <taxon>Halobacteria</taxon>
        <taxon>Halobacteriales</taxon>
        <taxon>Halobacteriaceae</taxon>
        <taxon>Halocalculus</taxon>
    </lineage>
</organism>
<keyword evidence="11" id="KW-1185">Reference proteome</keyword>
<evidence type="ECO:0000259" key="8">
    <source>
        <dbReference type="PROSITE" id="PS50109"/>
    </source>
</evidence>
<comment type="caution">
    <text evidence="10">The sequence shown here is derived from an EMBL/GenBank/DDBJ whole genome shotgun (WGS) entry which is preliminary data.</text>
</comment>
<dbReference type="SUPFAM" id="SSF55874">
    <property type="entry name" value="ATPase domain of HSP90 chaperone/DNA topoisomerase II/histidine kinase"/>
    <property type="match status" value="1"/>
</dbReference>
<evidence type="ECO:0000313" key="11">
    <source>
        <dbReference type="Proteomes" id="UP000607197"/>
    </source>
</evidence>
<evidence type="ECO:0000256" key="4">
    <source>
        <dbReference type="ARBA" id="ARBA00022741"/>
    </source>
</evidence>
<keyword evidence="7" id="KW-0812">Transmembrane</keyword>
<evidence type="ECO:0000256" key="2">
    <source>
        <dbReference type="ARBA" id="ARBA00012438"/>
    </source>
</evidence>
<keyword evidence="4" id="KW-0547">Nucleotide-binding</keyword>
<dbReference type="GO" id="GO:0005524">
    <property type="term" value="F:ATP binding"/>
    <property type="evidence" value="ECO:0007669"/>
    <property type="project" value="UniProtKB-KW"/>
</dbReference>
<dbReference type="EC" id="2.7.13.3" evidence="2"/>
<dbReference type="SUPFAM" id="SSF55785">
    <property type="entry name" value="PYP-like sensor domain (PAS domain)"/>
    <property type="match status" value="1"/>
</dbReference>
<dbReference type="AlphaFoldDB" id="A0A830FBQ7"/>
<dbReference type="Pfam" id="PF02518">
    <property type="entry name" value="HATPase_c"/>
    <property type="match status" value="1"/>
</dbReference>
<dbReference type="GO" id="GO:0004673">
    <property type="term" value="F:protein histidine kinase activity"/>
    <property type="evidence" value="ECO:0007669"/>
    <property type="project" value="UniProtKB-EC"/>
</dbReference>
<feature type="transmembrane region" description="Helical" evidence="7">
    <location>
        <begin position="41"/>
        <end position="62"/>
    </location>
</feature>
<feature type="transmembrane region" description="Helical" evidence="7">
    <location>
        <begin position="101"/>
        <end position="120"/>
    </location>
</feature>
<dbReference type="Pfam" id="PF16927">
    <property type="entry name" value="HisKA_7TM"/>
    <property type="match status" value="1"/>
</dbReference>
<feature type="domain" description="Histidine kinase" evidence="8">
    <location>
        <begin position="356"/>
        <end position="562"/>
    </location>
</feature>
<feature type="domain" description="PAS" evidence="9">
    <location>
        <begin position="246"/>
        <end position="286"/>
    </location>
</feature>
<keyword evidence="7" id="KW-1133">Transmembrane helix</keyword>
<dbReference type="CDD" id="cd00075">
    <property type="entry name" value="HATPase"/>
    <property type="match status" value="1"/>
</dbReference>
<reference evidence="10" key="2">
    <citation type="submission" date="2020-09" db="EMBL/GenBank/DDBJ databases">
        <authorList>
            <person name="Sun Q."/>
            <person name="Ohkuma M."/>
        </authorList>
    </citation>
    <scope>NUCLEOTIDE SEQUENCE</scope>
    <source>
        <strain evidence="10">JCM 19596</strain>
    </source>
</reference>
<dbReference type="InterPro" id="IPR000014">
    <property type="entry name" value="PAS"/>
</dbReference>
<feature type="transmembrane region" description="Helical" evidence="7">
    <location>
        <begin position="74"/>
        <end position="94"/>
    </location>
</feature>
<sequence>MGAVVFALSWPAVASLVAGAISLSFLYFLWPRRDVPGGRAFLVTIGFVAVWSLSYGAALTVFDPMLRLALEVPIWLSVNFVGVAFLAFALTYTGRGNRVDSWWMGALILWATFNSVAVITNDYHHLVWTNYHLDPVFGAATVQYTRQPWLFVNVTSVALTVALAAFLLLETVLAYGPLYRKQAVALALSPVPPGVAYILYLFGLGPAPALNLTPLVFPLHLGLDMYALFSQGMFDLTPATRRVGERAAVDDLGSAVVIVDTEERVVTMNPEAERVLGVETRDALARPLDAFLPAAVSFDGDGGTLTVDTDDGRRVFDVTTNPLNDPDGAHVGYTLLLYDVTGERRLKQRLEVLNRVLRHNLRNDLNVAAGNLDLAAERAEDDDVRRLVEMADGKVESVIDLGETSRRIERALATAGDATAVDARDAIAYAVDRVTDDAEHGGVTLDVPGDLALYGSPELVDGLFASLARNALEHGGPDVALTIAVVARDADTATIEVRDDGPGIPDHELVPITRGNETDLEHGSGLGLWFVRWAVDALGGTIGFRTPPDGGTTVTLTLPTTAADPEPRPER</sequence>
<dbReference type="PANTHER" id="PTHR44936">
    <property type="entry name" value="SENSOR PROTEIN CREC"/>
    <property type="match status" value="1"/>
</dbReference>
<proteinExistence type="predicted"/>
<dbReference type="InterPro" id="IPR005467">
    <property type="entry name" value="His_kinase_dom"/>
</dbReference>
<dbReference type="InterPro" id="IPR004358">
    <property type="entry name" value="Sig_transdc_His_kin-like_C"/>
</dbReference>
<keyword evidence="5" id="KW-0418">Kinase</keyword>
<dbReference type="InterPro" id="IPR036890">
    <property type="entry name" value="HATPase_C_sf"/>
</dbReference>
<dbReference type="InterPro" id="IPR035965">
    <property type="entry name" value="PAS-like_dom_sf"/>
</dbReference>
<evidence type="ECO:0000256" key="6">
    <source>
        <dbReference type="ARBA" id="ARBA00022840"/>
    </source>
</evidence>
<evidence type="ECO:0000256" key="1">
    <source>
        <dbReference type="ARBA" id="ARBA00000085"/>
    </source>
</evidence>
<dbReference type="InterPro" id="IPR013656">
    <property type="entry name" value="PAS_4"/>
</dbReference>
<gene>
    <name evidence="10" type="ORF">GCM10009039_16640</name>
</gene>
<feature type="transmembrane region" description="Helical" evidence="7">
    <location>
        <begin position="150"/>
        <end position="176"/>
    </location>
</feature>
<evidence type="ECO:0000259" key="9">
    <source>
        <dbReference type="PROSITE" id="PS50112"/>
    </source>
</evidence>
<keyword evidence="3" id="KW-0808">Transferase</keyword>
<feature type="transmembrane region" description="Helical" evidence="7">
    <location>
        <begin position="183"/>
        <end position="203"/>
    </location>
</feature>
<keyword evidence="6" id="KW-0067">ATP-binding</keyword>
<evidence type="ECO:0000256" key="5">
    <source>
        <dbReference type="ARBA" id="ARBA00022777"/>
    </source>
</evidence>
<dbReference type="Gene3D" id="3.30.450.20">
    <property type="entry name" value="PAS domain"/>
    <property type="match status" value="1"/>
</dbReference>
<dbReference type="PRINTS" id="PR00344">
    <property type="entry name" value="BCTRLSENSOR"/>
</dbReference>
<protein>
    <recommendedName>
        <fullName evidence="2">histidine kinase</fullName>
        <ecNumber evidence="2">2.7.13.3</ecNumber>
    </recommendedName>
</protein>
<dbReference type="EMBL" id="BMPG01000002">
    <property type="protein sequence ID" value="GGL59054.1"/>
    <property type="molecule type" value="Genomic_DNA"/>
</dbReference>
<dbReference type="SMART" id="SM00387">
    <property type="entry name" value="HATPase_c"/>
    <property type="match status" value="1"/>
</dbReference>
<dbReference type="PROSITE" id="PS50112">
    <property type="entry name" value="PAS"/>
    <property type="match status" value="1"/>
</dbReference>
<dbReference type="Proteomes" id="UP000607197">
    <property type="component" value="Unassembled WGS sequence"/>
</dbReference>
<dbReference type="InterPro" id="IPR050980">
    <property type="entry name" value="2C_sensor_his_kinase"/>
</dbReference>
<dbReference type="Pfam" id="PF08448">
    <property type="entry name" value="PAS_4"/>
    <property type="match status" value="1"/>
</dbReference>
<dbReference type="InterPro" id="IPR031621">
    <property type="entry name" value="HisKA_7TM"/>
</dbReference>
<feature type="transmembrane region" description="Helical" evidence="7">
    <location>
        <begin position="6"/>
        <end position="29"/>
    </location>
</feature>
<dbReference type="PROSITE" id="PS50109">
    <property type="entry name" value="HIS_KIN"/>
    <property type="match status" value="1"/>
</dbReference>
<dbReference type="Gene3D" id="3.30.565.10">
    <property type="entry name" value="Histidine kinase-like ATPase, C-terminal domain"/>
    <property type="match status" value="1"/>
</dbReference>
<evidence type="ECO:0000313" key="10">
    <source>
        <dbReference type="EMBL" id="GGL59054.1"/>
    </source>
</evidence>
<reference evidence="10" key="1">
    <citation type="journal article" date="2014" name="Int. J. Syst. Evol. Microbiol.">
        <title>Complete genome sequence of Corynebacterium casei LMG S-19264T (=DSM 44701T), isolated from a smear-ripened cheese.</title>
        <authorList>
            <consortium name="US DOE Joint Genome Institute (JGI-PGF)"/>
            <person name="Walter F."/>
            <person name="Albersmeier A."/>
            <person name="Kalinowski J."/>
            <person name="Ruckert C."/>
        </authorList>
    </citation>
    <scope>NUCLEOTIDE SEQUENCE</scope>
    <source>
        <strain evidence="10">JCM 19596</strain>
    </source>
</reference>
<keyword evidence="7" id="KW-0472">Membrane</keyword>
<comment type="catalytic activity">
    <reaction evidence="1">
        <text>ATP + protein L-histidine = ADP + protein N-phospho-L-histidine.</text>
        <dbReference type="EC" id="2.7.13.3"/>
    </reaction>
</comment>
<name>A0A830FBQ7_9EURY</name>
<evidence type="ECO:0000256" key="3">
    <source>
        <dbReference type="ARBA" id="ARBA00022679"/>
    </source>
</evidence>
<dbReference type="InterPro" id="IPR003594">
    <property type="entry name" value="HATPase_dom"/>
</dbReference>
<accession>A0A830FBQ7</accession>
<evidence type="ECO:0000256" key="7">
    <source>
        <dbReference type="SAM" id="Phobius"/>
    </source>
</evidence>
<dbReference type="PANTHER" id="PTHR44936:SF10">
    <property type="entry name" value="SENSOR PROTEIN RSTB"/>
    <property type="match status" value="1"/>
</dbReference>